<keyword evidence="1" id="KW-0812">Transmembrane</keyword>
<evidence type="ECO:0000313" key="3">
    <source>
        <dbReference type="Proteomes" id="UP001377567"/>
    </source>
</evidence>
<proteinExistence type="predicted"/>
<feature type="transmembrane region" description="Helical" evidence="1">
    <location>
        <begin position="44"/>
        <end position="66"/>
    </location>
</feature>
<dbReference type="EMBL" id="BTGD01000013">
    <property type="protein sequence ID" value="GMM57387.1"/>
    <property type="molecule type" value="Genomic_DNA"/>
</dbReference>
<accession>A0AAV5S268</accession>
<name>A0AAV5S268_MAUHU</name>
<keyword evidence="1" id="KW-1133">Transmembrane helix</keyword>
<feature type="transmembrane region" description="Helical" evidence="1">
    <location>
        <begin position="73"/>
        <end position="95"/>
    </location>
</feature>
<comment type="caution">
    <text evidence="2">The sequence shown here is derived from an EMBL/GenBank/DDBJ whole genome shotgun (WGS) entry which is preliminary data.</text>
</comment>
<keyword evidence="1" id="KW-0472">Membrane</keyword>
<evidence type="ECO:0000256" key="1">
    <source>
        <dbReference type="SAM" id="Phobius"/>
    </source>
</evidence>
<sequence length="273" mass="30124">MYNQTTQSSMNSSMITPDYQLEKYNITTSPYISLWGSGVHQSGITFHNIMTVVSIFSFISTAATCLSSPLEPFAYWSCAFSSMSFIMTFLLNILLGIDLLFPVDKDAGPKELYIEMARHYTKSVKATTPKSHKKLVSNAEKFANLFQYEVYDDRKCLSVDVSKLSLGLLSNARETVCVTPLGVQKMNKPHSMSGTRLRKGISKQLGKKYGLHGDARKQLSLLFSNMGSAGRNVAPAMADLTEAYLSSVTKSSGAHVDITHKSELLFSVALELL</sequence>
<keyword evidence="3" id="KW-1185">Reference proteome</keyword>
<dbReference type="AlphaFoldDB" id="A0AAV5S268"/>
<reference evidence="2 3" key="1">
    <citation type="journal article" date="2023" name="Elife">
        <title>Identification of key yeast species and microbe-microbe interactions impacting larval growth of Drosophila in the wild.</title>
        <authorList>
            <person name="Mure A."/>
            <person name="Sugiura Y."/>
            <person name="Maeda R."/>
            <person name="Honda K."/>
            <person name="Sakurai N."/>
            <person name="Takahashi Y."/>
            <person name="Watada M."/>
            <person name="Katoh T."/>
            <person name="Gotoh A."/>
            <person name="Gotoh Y."/>
            <person name="Taniguchi I."/>
            <person name="Nakamura K."/>
            <person name="Hayashi T."/>
            <person name="Katayama T."/>
            <person name="Uemura T."/>
            <person name="Hattori Y."/>
        </authorList>
    </citation>
    <scope>NUCLEOTIDE SEQUENCE [LARGE SCALE GENOMIC DNA]</scope>
    <source>
        <strain evidence="2 3">KH-74</strain>
    </source>
</reference>
<evidence type="ECO:0000313" key="2">
    <source>
        <dbReference type="EMBL" id="GMM57387.1"/>
    </source>
</evidence>
<gene>
    <name evidence="2" type="ORF">DAKH74_040030</name>
</gene>
<protein>
    <submittedName>
        <fullName evidence="2">Uncharacterized protein</fullName>
    </submittedName>
</protein>
<organism evidence="2 3">
    <name type="scientific">Maudiozyma humilis</name>
    <name type="common">Sour dough yeast</name>
    <name type="synonym">Kazachstania humilis</name>
    <dbReference type="NCBI Taxonomy" id="51915"/>
    <lineage>
        <taxon>Eukaryota</taxon>
        <taxon>Fungi</taxon>
        <taxon>Dikarya</taxon>
        <taxon>Ascomycota</taxon>
        <taxon>Saccharomycotina</taxon>
        <taxon>Saccharomycetes</taxon>
        <taxon>Saccharomycetales</taxon>
        <taxon>Saccharomycetaceae</taxon>
        <taxon>Maudiozyma</taxon>
    </lineage>
</organism>
<dbReference type="Proteomes" id="UP001377567">
    <property type="component" value="Unassembled WGS sequence"/>
</dbReference>